<dbReference type="InterPro" id="IPR007167">
    <property type="entry name" value="Fe-transptr_FeoA-like"/>
</dbReference>
<dbReference type="Proteomes" id="UP000187280">
    <property type="component" value="Unassembled WGS sequence"/>
</dbReference>
<dbReference type="InterPro" id="IPR038157">
    <property type="entry name" value="FeoA_core_dom"/>
</dbReference>
<organism evidence="3 4">
    <name type="scientific">Lonsdalea quercina</name>
    <dbReference type="NCBI Taxonomy" id="71657"/>
    <lineage>
        <taxon>Bacteria</taxon>
        <taxon>Pseudomonadati</taxon>
        <taxon>Pseudomonadota</taxon>
        <taxon>Gammaproteobacteria</taxon>
        <taxon>Enterobacterales</taxon>
        <taxon>Pectobacteriaceae</taxon>
        <taxon>Lonsdalea</taxon>
    </lineage>
</organism>
<protein>
    <submittedName>
        <fullName evidence="3">Ferrous iron transport protein A</fullName>
    </submittedName>
</protein>
<dbReference type="RefSeq" id="WP_026742371.1">
    <property type="nucleotide sequence ID" value="NZ_FNQS01000002.1"/>
</dbReference>
<accession>A0A1H3XFW9</accession>
<evidence type="ECO:0000313" key="4">
    <source>
        <dbReference type="Proteomes" id="UP000187280"/>
    </source>
</evidence>
<proteinExistence type="predicted"/>
<dbReference type="InterPro" id="IPR008988">
    <property type="entry name" value="Transcriptional_repressor_C"/>
</dbReference>
<evidence type="ECO:0000256" key="1">
    <source>
        <dbReference type="ARBA" id="ARBA00023004"/>
    </source>
</evidence>
<keyword evidence="1" id="KW-0408">Iron</keyword>
<evidence type="ECO:0000313" key="3">
    <source>
        <dbReference type="EMBL" id="SDZ98249.1"/>
    </source>
</evidence>
<reference evidence="3 4" key="1">
    <citation type="submission" date="2016-10" db="EMBL/GenBank/DDBJ databases">
        <authorList>
            <person name="de Groot N.N."/>
        </authorList>
    </citation>
    <scope>NUCLEOTIDE SEQUENCE [LARGE SCALE GENOMIC DNA]</scope>
    <source>
        <strain evidence="3 4">ATCC 29281</strain>
    </source>
</reference>
<name>A0A1H3XFW9_9GAMM</name>
<dbReference type="AlphaFoldDB" id="A0A1H3XFW9"/>
<dbReference type="SMART" id="SM00899">
    <property type="entry name" value="FeoA"/>
    <property type="match status" value="1"/>
</dbReference>
<feature type="domain" description="Ferrous iron transporter FeoA-like" evidence="2">
    <location>
        <begin position="6"/>
        <end position="77"/>
    </location>
</feature>
<dbReference type="GO" id="GO:0046914">
    <property type="term" value="F:transition metal ion binding"/>
    <property type="evidence" value="ECO:0007669"/>
    <property type="project" value="InterPro"/>
</dbReference>
<dbReference type="SUPFAM" id="SSF50037">
    <property type="entry name" value="C-terminal domain of transcriptional repressors"/>
    <property type="match status" value="1"/>
</dbReference>
<dbReference type="Gene3D" id="2.30.30.90">
    <property type="match status" value="1"/>
</dbReference>
<dbReference type="STRING" id="71657.SAMN02982996_00634"/>
<dbReference type="eggNOG" id="COG1918">
    <property type="taxonomic scope" value="Bacteria"/>
</dbReference>
<dbReference type="Pfam" id="PF04023">
    <property type="entry name" value="FeoA"/>
    <property type="match status" value="1"/>
</dbReference>
<evidence type="ECO:0000259" key="2">
    <source>
        <dbReference type="SMART" id="SM00899"/>
    </source>
</evidence>
<gene>
    <name evidence="3" type="ORF">SAMN02982996_00634</name>
</gene>
<dbReference type="EMBL" id="FNQS01000002">
    <property type="protein sequence ID" value="SDZ98249.1"/>
    <property type="molecule type" value="Genomic_DNA"/>
</dbReference>
<dbReference type="GeneID" id="97763564"/>
<keyword evidence="4" id="KW-1185">Reference proteome</keyword>
<sequence>MTLCIQTLLDVPLNTHSVVARIRLAGEQQQRLMDLGIRIGRDVRVIQREVNQPLMLAAGDSRIAINWDMGKQVWVSPQQLGRNG</sequence>